<organism evidence="1 2">
    <name type="scientific">Pseudomonas fluorescens</name>
    <dbReference type="NCBI Taxonomy" id="294"/>
    <lineage>
        <taxon>Bacteria</taxon>
        <taxon>Pseudomonadati</taxon>
        <taxon>Pseudomonadota</taxon>
        <taxon>Gammaproteobacteria</taxon>
        <taxon>Pseudomonadales</taxon>
        <taxon>Pseudomonadaceae</taxon>
        <taxon>Pseudomonas</taxon>
    </lineage>
</organism>
<evidence type="ECO:0000313" key="1">
    <source>
        <dbReference type="EMBL" id="VVM55388.1"/>
    </source>
</evidence>
<sequence length="77" mass="9431">MAIEKGERFANEDIFIDYPYEEVTYRWDHPSKQVFVRFYGDEESIQPVPHDNRLFNEALRFGEEITRQDYNRGRSRR</sequence>
<reference evidence="1 2" key="1">
    <citation type="submission" date="2019-09" db="EMBL/GenBank/DDBJ databases">
        <authorList>
            <person name="Chandra G."/>
            <person name="Truman W A."/>
        </authorList>
    </citation>
    <scope>NUCLEOTIDE SEQUENCE [LARGE SCALE GENOMIC DNA]</scope>
    <source>
        <strain evidence="1">PS659</strain>
    </source>
</reference>
<protein>
    <submittedName>
        <fullName evidence="1">Uncharacterized protein</fullName>
    </submittedName>
</protein>
<dbReference type="InterPro" id="IPR056206">
    <property type="entry name" value="Tis1_ImmP"/>
</dbReference>
<name>A0A5E6QJ92_PSEFL</name>
<dbReference type="Pfam" id="PF24154">
    <property type="entry name" value="Tis1_ImmP"/>
    <property type="match status" value="1"/>
</dbReference>
<dbReference type="RefSeq" id="WP_150715154.1">
    <property type="nucleotide sequence ID" value="NZ_CABVGY010000004.1"/>
</dbReference>
<accession>A0A5E6QJ92</accession>
<proteinExistence type="predicted"/>
<dbReference type="Proteomes" id="UP000326729">
    <property type="component" value="Unassembled WGS sequence"/>
</dbReference>
<gene>
    <name evidence="1" type="ORF">PS659_01033</name>
</gene>
<dbReference type="OrthoDB" id="7573881at2"/>
<evidence type="ECO:0000313" key="2">
    <source>
        <dbReference type="Proteomes" id="UP000326729"/>
    </source>
</evidence>
<dbReference type="EMBL" id="CABVGY010000004">
    <property type="protein sequence ID" value="VVM55388.1"/>
    <property type="molecule type" value="Genomic_DNA"/>
</dbReference>
<dbReference type="AlphaFoldDB" id="A0A5E6QJ92"/>